<dbReference type="AlphaFoldDB" id="A0A0B5DB78"/>
<dbReference type="EMBL" id="CP009313">
    <property type="protein sequence ID" value="AJE40863.1"/>
    <property type="molecule type" value="Genomic_DNA"/>
</dbReference>
<name>A0A0B5DB78_9ACTN</name>
<evidence type="ECO:0000313" key="1">
    <source>
        <dbReference type="EMBL" id="AJE40863.1"/>
    </source>
</evidence>
<reference evidence="1 2" key="2">
    <citation type="journal article" date="2016" name="Appl. Microbiol. Biotechnol.">
        <title>Exploiting the genome sequence of Streptomyces nodosus for enhanced antibiotic production.</title>
        <authorList>
            <person name="Sweeney P."/>
            <person name="Murphy C.D."/>
            <person name="Caffrey P."/>
        </authorList>
    </citation>
    <scope>NUCLEOTIDE SEQUENCE [LARGE SCALE GENOMIC DNA]</scope>
    <source>
        <strain evidence="1 2">ATCC 14899</strain>
    </source>
</reference>
<organism evidence="1 2">
    <name type="scientific">Streptomyces nodosus</name>
    <dbReference type="NCBI Taxonomy" id="40318"/>
    <lineage>
        <taxon>Bacteria</taxon>
        <taxon>Bacillati</taxon>
        <taxon>Actinomycetota</taxon>
        <taxon>Actinomycetes</taxon>
        <taxon>Kitasatosporales</taxon>
        <taxon>Streptomycetaceae</taxon>
        <taxon>Streptomyces</taxon>
    </lineage>
</organism>
<proteinExistence type="predicted"/>
<dbReference type="STRING" id="40318.SNOD_12990"/>
<protein>
    <submittedName>
        <fullName evidence="1">Uncharacterized protein</fullName>
    </submittedName>
</protein>
<sequence length="60" mass="6736">MWVARTTVTVGAWRLAERCESALFVERLPCLEAVMRLAEEAVEQVTLGGVVPVAVPRRRR</sequence>
<reference evidence="2" key="1">
    <citation type="submission" date="2014-09" db="EMBL/GenBank/DDBJ databases">
        <title>Sequence of the Streptomyces nodosus genome.</title>
        <authorList>
            <person name="Sweeney P."/>
            <person name="Stephens N."/>
            <person name="Murphy C."/>
            <person name="Caffrey P."/>
        </authorList>
    </citation>
    <scope>NUCLEOTIDE SEQUENCE [LARGE SCALE GENOMIC DNA]</scope>
    <source>
        <strain evidence="2">ATCC 14899</strain>
    </source>
</reference>
<dbReference type="HOGENOM" id="CLU_2939913_0_0_11"/>
<keyword evidence="2" id="KW-1185">Reference proteome</keyword>
<dbReference type="Proteomes" id="UP000031526">
    <property type="component" value="Chromosome"/>
</dbReference>
<gene>
    <name evidence="1" type="ORF">SNOD_12990</name>
</gene>
<accession>A0A0B5DB78</accession>
<evidence type="ECO:0000313" key="2">
    <source>
        <dbReference type="Proteomes" id="UP000031526"/>
    </source>
</evidence>